<proteinExistence type="predicted"/>
<name>A0A160TEF7_9ZZZZ</name>
<evidence type="ECO:0000313" key="1">
    <source>
        <dbReference type="EMBL" id="CUS43045.1"/>
    </source>
</evidence>
<gene>
    <name evidence="1" type="ORF">MGWOODY_Smn1070</name>
</gene>
<protein>
    <recommendedName>
        <fullName evidence="2">DUF885 domain-containing protein</fullName>
    </recommendedName>
</protein>
<dbReference type="AlphaFoldDB" id="A0A160TEF7"/>
<evidence type="ECO:0008006" key="2">
    <source>
        <dbReference type="Google" id="ProtNLM"/>
    </source>
</evidence>
<dbReference type="InterPro" id="IPR010281">
    <property type="entry name" value="DUF885"/>
</dbReference>
<dbReference type="Pfam" id="PF05960">
    <property type="entry name" value="DUF885"/>
    <property type="match status" value="1"/>
</dbReference>
<reference evidence="1" key="1">
    <citation type="submission" date="2015-10" db="EMBL/GenBank/DDBJ databases">
        <authorList>
            <person name="Gilbert D.G."/>
        </authorList>
    </citation>
    <scope>NUCLEOTIDE SEQUENCE</scope>
</reference>
<accession>A0A160TEF7</accession>
<dbReference type="PANTHER" id="PTHR33361:SF2">
    <property type="entry name" value="DUF885 DOMAIN-CONTAINING PROTEIN"/>
    <property type="match status" value="1"/>
</dbReference>
<dbReference type="PANTHER" id="PTHR33361">
    <property type="entry name" value="GLR0591 PROTEIN"/>
    <property type="match status" value="1"/>
</dbReference>
<organism evidence="1">
    <name type="scientific">hydrothermal vent metagenome</name>
    <dbReference type="NCBI Taxonomy" id="652676"/>
    <lineage>
        <taxon>unclassified sequences</taxon>
        <taxon>metagenomes</taxon>
        <taxon>ecological metagenomes</taxon>
    </lineage>
</organism>
<sequence>MRRSAILPLLLFAAMPMPLAAAAPDRAWVETSNRNALLVAEAQARFDPESASQNGMTAFDGLATDLGPRLDERTAAAMDKVTAELRQRLAVEKDPNVRQDLEILIRSVDSDLEGTRLRRKYFLSWIDAPRTMFGGIKGLLDDQVLPARRQKAVELLRRYVGDYPGTTPLTDLARARFAETRAPGLLGPDKVALDNALTNAGTYAEGIRKLFAKYRITGAEAALARLDKQIADYTAWERTEVLPLARADFRLPPEVYAYRLKQFGIDIDPRLLIQQAEIEFAETRAAMTALAPLVAKEKGLKGGSYADVIRQLKQATIPNDRLEASYAEVIRANEAAIRREHIVDLPERPMQMRLASEAESAASPAPHMEPPPLIGNKGERGTFVLPLSVASSGPDATYDDFNFPSAQWTVAAHEGRPGHELQFTALVERGVSQARIYFAFNSVNVEGWALYAEAEALPYHPLDGQLMALQARLLRAGRAMLDPMLNLGLISKEEARRILLEQVVSSPAMAKQEIERYTSRAPGQAGSYFYGYTRILRIRMDTELALGAKFDRLAFNNFLLDQGLLPPDLLAKAVAEQFVPAQKAK</sequence>
<dbReference type="EMBL" id="CZQE01000001">
    <property type="protein sequence ID" value="CUS43045.1"/>
    <property type="molecule type" value="Genomic_DNA"/>
</dbReference>